<dbReference type="PANTHER" id="PTHR31286:SF168">
    <property type="entry name" value="DUF4283 DOMAIN-CONTAINING PROTEIN"/>
    <property type="match status" value="1"/>
</dbReference>
<keyword evidence="2" id="KW-0472">Membrane</keyword>
<feature type="compositionally biased region" description="Polar residues" evidence="1">
    <location>
        <begin position="155"/>
        <end position="166"/>
    </location>
</feature>
<evidence type="ECO:0000256" key="1">
    <source>
        <dbReference type="SAM" id="MobiDB-lite"/>
    </source>
</evidence>
<reference evidence="4" key="2">
    <citation type="journal article" date="2024" name="Plant">
        <title>Genomic evolution and insights into agronomic trait innovations of Sesamum species.</title>
        <authorList>
            <person name="Miao H."/>
            <person name="Wang L."/>
            <person name="Qu L."/>
            <person name="Liu H."/>
            <person name="Sun Y."/>
            <person name="Le M."/>
            <person name="Wang Q."/>
            <person name="Wei S."/>
            <person name="Zheng Y."/>
            <person name="Lin W."/>
            <person name="Duan Y."/>
            <person name="Cao H."/>
            <person name="Xiong S."/>
            <person name="Wang X."/>
            <person name="Wei L."/>
            <person name="Li C."/>
            <person name="Ma Q."/>
            <person name="Ju M."/>
            <person name="Zhao R."/>
            <person name="Li G."/>
            <person name="Mu C."/>
            <person name="Tian Q."/>
            <person name="Mei H."/>
            <person name="Zhang T."/>
            <person name="Gao T."/>
            <person name="Zhang H."/>
        </authorList>
    </citation>
    <scope>NUCLEOTIDE SEQUENCE</scope>
    <source>
        <strain evidence="4">KEN1</strain>
    </source>
</reference>
<keyword evidence="2" id="KW-1133">Transmembrane helix</keyword>
<feature type="transmembrane region" description="Helical" evidence="2">
    <location>
        <begin position="44"/>
        <end position="73"/>
    </location>
</feature>
<feature type="domain" description="DUF4283" evidence="3">
    <location>
        <begin position="282"/>
        <end position="358"/>
    </location>
</feature>
<reference evidence="4" key="1">
    <citation type="submission" date="2020-06" db="EMBL/GenBank/DDBJ databases">
        <authorList>
            <person name="Li T."/>
            <person name="Hu X."/>
            <person name="Zhang T."/>
            <person name="Song X."/>
            <person name="Zhang H."/>
            <person name="Dai N."/>
            <person name="Sheng W."/>
            <person name="Hou X."/>
            <person name="Wei L."/>
        </authorList>
    </citation>
    <scope>NUCLEOTIDE SEQUENCE</scope>
    <source>
        <strain evidence="4">KEN1</strain>
        <tissue evidence="4">Leaf</tissue>
    </source>
</reference>
<evidence type="ECO:0000313" key="4">
    <source>
        <dbReference type="EMBL" id="KAL0420291.1"/>
    </source>
</evidence>
<feature type="region of interest" description="Disordered" evidence="1">
    <location>
        <begin position="139"/>
        <end position="169"/>
    </location>
</feature>
<dbReference type="InterPro" id="IPR025558">
    <property type="entry name" value="DUF4283"/>
</dbReference>
<dbReference type="InterPro" id="IPR040256">
    <property type="entry name" value="At4g02000-like"/>
</dbReference>
<dbReference type="Pfam" id="PF14111">
    <property type="entry name" value="DUF4283"/>
    <property type="match status" value="1"/>
</dbReference>
<evidence type="ECO:0000259" key="3">
    <source>
        <dbReference type="Pfam" id="PF14111"/>
    </source>
</evidence>
<name>A0AAW2UST9_9LAMI</name>
<protein>
    <recommendedName>
        <fullName evidence="3">DUF4283 domain-containing protein</fullName>
    </recommendedName>
</protein>
<sequence length="435" mass="46845">MVFLQCLQVLLRLISSNIVAQHSYRLVSSFEQVFRPGNLYSPVSVPVFCCFCFCPLVLCFVGSLAAVCGFLVAERSLLLVKYFHHFSGGFGFNFRPLSIRFQQLGGPLWELQPPAPLALVGSITISVLAAMAKGKKAKLPAASAGRPKHSGHPVSVTSLGNSQGKPSSVPAPINATVAAGQQTLAPVSDATATAQASTMAAATSTGKTQTVHAVHANSGPRTEETSPGQGGVSVDNGTKKASFAGLFSTNRRVTTETKLEKFTVGNGTLTLEPTDLVNVRAKMGHCLVGYVAGKFPGLRAIRALAQLWGASFHQHDSGWLIFRFARDEDRQRVMAGGLYFVYGRPILLKIMPDCFEFKEDDISSTPVWAILPSLPLECWHPNALGKIGSRLGTPIAMDSLTMTMERVSYARILVEVDASKKLVDEVEFHPPEWGN</sequence>
<accession>A0AAW2UST9</accession>
<proteinExistence type="predicted"/>
<evidence type="ECO:0000256" key="2">
    <source>
        <dbReference type="SAM" id="Phobius"/>
    </source>
</evidence>
<organism evidence="4">
    <name type="scientific">Sesamum latifolium</name>
    <dbReference type="NCBI Taxonomy" id="2727402"/>
    <lineage>
        <taxon>Eukaryota</taxon>
        <taxon>Viridiplantae</taxon>
        <taxon>Streptophyta</taxon>
        <taxon>Embryophyta</taxon>
        <taxon>Tracheophyta</taxon>
        <taxon>Spermatophyta</taxon>
        <taxon>Magnoliopsida</taxon>
        <taxon>eudicotyledons</taxon>
        <taxon>Gunneridae</taxon>
        <taxon>Pentapetalae</taxon>
        <taxon>asterids</taxon>
        <taxon>lamiids</taxon>
        <taxon>Lamiales</taxon>
        <taxon>Pedaliaceae</taxon>
        <taxon>Sesamum</taxon>
    </lineage>
</organism>
<feature type="region of interest" description="Disordered" evidence="1">
    <location>
        <begin position="203"/>
        <end position="236"/>
    </location>
</feature>
<keyword evidence="2" id="KW-0812">Transmembrane</keyword>
<comment type="caution">
    <text evidence="4">The sequence shown here is derived from an EMBL/GenBank/DDBJ whole genome shotgun (WGS) entry which is preliminary data.</text>
</comment>
<dbReference type="AlphaFoldDB" id="A0AAW2UST9"/>
<dbReference type="PANTHER" id="PTHR31286">
    <property type="entry name" value="GLYCINE-RICH CELL WALL STRUCTURAL PROTEIN 1.8-LIKE"/>
    <property type="match status" value="1"/>
</dbReference>
<gene>
    <name evidence="4" type="ORF">Slati_3052000</name>
</gene>
<dbReference type="EMBL" id="JACGWN010000011">
    <property type="protein sequence ID" value="KAL0420291.1"/>
    <property type="molecule type" value="Genomic_DNA"/>
</dbReference>